<proteinExistence type="inferred from homology"/>
<dbReference type="InterPro" id="IPR051010">
    <property type="entry name" value="BCAA_transport"/>
</dbReference>
<dbReference type="PANTHER" id="PTHR30483:SF6">
    <property type="entry name" value="PERIPLASMIC BINDING PROTEIN OF ABC TRANSPORTER FOR NATURAL AMINO ACIDS"/>
    <property type="match status" value="1"/>
</dbReference>
<dbReference type="Proteomes" id="UP000545507">
    <property type="component" value="Unassembled WGS sequence"/>
</dbReference>
<dbReference type="SUPFAM" id="SSF53822">
    <property type="entry name" value="Periplasmic binding protein-like I"/>
    <property type="match status" value="1"/>
</dbReference>
<dbReference type="PANTHER" id="PTHR30483">
    <property type="entry name" value="LEUCINE-SPECIFIC-BINDING PROTEIN"/>
    <property type="match status" value="1"/>
</dbReference>
<dbReference type="Gene3D" id="3.40.50.2300">
    <property type="match status" value="2"/>
</dbReference>
<dbReference type="CDD" id="cd19989">
    <property type="entry name" value="PBP1_SBP-like"/>
    <property type="match status" value="1"/>
</dbReference>
<evidence type="ECO:0000256" key="1">
    <source>
        <dbReference type="ARBA" id="ARBA00010062"/>
    </source>
</evidence>
<dbReference type="EMBL" id="VYGV01000011">
    <property type="protein sequence ID" value="NWF46215.1"/>
    <property type="molecule type" value="Genomic_DNA"/>
</dbReference>
<name>A0A7Y8KX51_9BURK</name>
<feature type="domain" description="Leucine-binding protein" evidence="3">
    <location>
        <begin position="30"/>
        <end position="363"/>
    </location>
</feature>
<organism evidence="4 5">
    <name type="scientific">Hydrogenophaga aromaticivorans</name>
    <dbReference type="NCBI Taxonomy" id="2610898"/>
    <lineage>
        <taxon>Bacteria</taxon>
        <taxon>Pseudomonadati</taxon>
        <taxon>Pseudomonadota</taxon>
        <taxon>Betaproteobacteria</taxon>
        <taxon>Burkholderiales</taxon>
        <taxon>Comamonadaceae</taxon>
        <taxon>Hydrogenophaga</taxon>
    </lineage>
</organism>
<evidence type="ECO:0000259" key="3">
    <source>
        <dbReference type="Pfam" id="PF13458"/>
    </source>
</evidence>
<gene>
    <name evidence="4" type="ORF">F3K02_13280</name>
</gene>
<sequence>MLSNIIRMGTLLVIMVLVTAEVAAKDDAFRIGGVVALSGTYGVIGEETRKGAELAIEVRGGKVLGVPIQAIWEDSETKPQIAVQKATIVISKGAHMLLGATASGETLAVMKQAELRKIPMLVTVSADDDVTGKLRNRYTFRTSNDAASEVKMIIEYLRQSKYKKIYGVAADYGTTRDMLAAVKAGLEKDATYVGEDFPPFGSKDYAIIINRIVSSGADAAVIITGGSDSITFMKQSEEIKLREKVKFVGAILSDEALAKAAGPGSLGSMSAVRYHFSLDTPANKDFVARFKAKYGEYPTPFAGETYDGLSWWLDMVEKTGVWDREKWIDAFETSVRENSLEGRKIMRACDHQAQQIGIFAETVKGQAPLPEYTMKIRRVFKAEEIARPCP</sequence>
<accession>A0A7Y8KX51</accession>
<evidence type="ECO:0000313" key="5">
    <source>
        <dbReference type="Proteomes" id="UP000545507"/>
    </source>
</evidence>
<dbReference type="InterPro" id="IPR028081">
    <property type="entry name" value="Leu-bd"/>
</dbReference>
<dbReference type="AlphaFoldDB" id="A0A7Y8KX51"/>
<evidence type="ECO:0000313" key="4">
    <source>
        <dbReference type="EMBL" id="NWF46215.1"/>
    </source>
</evidence>
<keyword evidence="5" id="KW-1185">Reference proteome</keyword>
<dbReference type="InterPro" id="IPR028082">
    <property type="entry name" value="Peripla_BP_I"/>
</dbReference>
<protein>
    <submittedName>
        <fullName evidence="4">ABC transporter substrate-binding protein</fullName>
    </submittedName>
</protein>
<comment type="similarity">
    <text evidence="1">Belongs to the leucine-binding protein family.</text>
</comment>
<keyword evidence="2" id="KW-0732">Signal</keyword>
<reference evidence="4 5" key="1">
    <citation type="submission" date="2019-09" db="EMBL/GenBank/DDBJ databases">
        <title>Hydrogenophaga aromatica sp. nov., isolated from a para-xylene-degrading enrichment culture.</title>
        <authorList>
            <person name="Tancsics A."/>
            <person name="Banerjee S."/>
        </authorList>
    </citation>
    <scope>NUCLEOTIDE SEQUENCE [LARGE SCALE GENOMIC DNA]</scope>
    <source>
        <strain evidence="4 5">D2P1</strain>
    </source>
</reference>
<dbReference type="Pfam" id="PF13458">
    <property type="entry name" value="Peripla_BP_6"/>
    <property type="match status" value="1"/>
</dbReference>
<comment type="caution">
    <text evidence="4">The sequence shown here is derived from an EMBL/GenBank/DDBJ whole genome shotgun (WGS) entry which is preliminary data.</text>
</comment>
<evidence type="ECO:0000256" key="2">
    <source>
        <dbReference type="ARBA" id="ARBA00022729"/>
    </source>
</evidence>